<proteinExistence type="predicted"/>
<dbReference type="RefSeq" id="XP_016448300.1">
    <property type="nucleotide sequence ID" value="XM_016592814.1"/>
</dbReference>
<dbReference type="PANTHER" id="PTHR11439">
    <property type="entry name" value="GAG-POL-RELATED RETROTRANSPOSON"/>
    <property type="match status" value="1"/>
</dbReference>
<dbReference type="PaxDb" id="4097-A0A1S3Y866"/>
<dbReference type="PANTHER" id="PTHR11439:SF498">
    <property type="entry name" value="DNAK FAMILY PROTEIN"/>
    <property type="match status" value="1"/>
</dbReference>
<dbReference type="InterPro" id="IPR043502">
    <property type="entry name" value="DNA/RNA_pol_sf"/>
</dbReference>
<sequence>MTTIRCILATGVKRGWGLYQLDVDNAFLHGDLQEEVYMKFPAGVIPPSSTHSNSSISIVAVYVDDILLTDNDTAELQALKDFLHQEFKIKDLGDLHFFLAMEVIREPQGLILSQRKFTFDLLKEFDAMKLVPISSPLDPTSRLLSKIGDPVKDPTLYRHLLGKLNYLIHTRPDLSFTVQHLSQYMQDPRKPHLDAAYRVLRYLLKDPGFGLFMSFSSSFQLLAFCDSDWATCPDSRKSVNGFYISLGASPISWKSNKQTLISLSSAEAEYRSMRRVVAELTWL</sequence>
<reference evidence="2" key="1">
    <citation type="submission" date="2025-08" db="UniProtKB">
        <authorList>
            <consortium name="RefSeq"/>
        </authorList>
    </citation>
    <scope>IDENTIFICATION</scope>
</reference>
<feature type="non-terminal residue" evidence="2">
    <location>
        <position position="283"/>
    </location>
</feature>
<protein>
    <submittedName>
        <fullName evidence="2">Uncharacterized mitochondrial protein AtMg00810-like</fullName>
    </submittedName>
</protein>
<dbReference type="SUPFAM" id="SSF56672">
    <property type="entry name" value="DNA/RNA polymerases"/>
    <property type="match status" value="1"/>
</dbReference>
<feature type="domain" description="Reverse transcriptase Ty1/copia-type" evidence="1">
    <location>
        <begin position="57"/>
        <end position="136"/>
    </location>
</feature>
<organism evidence="2">
    <name type="scientific">Nicotiana tabacum</name>
    <name type="common">Common tobacco</name>
    <dbReference type="NCBI Taxonomy" id="4097"/>
    <lineage>
        <taxon>Eukaryota</taxon>
        <taxon>Viridiplantae</taxon>
        <taxon>Streptophyta</taxon>
        <taxon>Embryophyta</taxon>
        <taxon>Tracheophyta</taxon>
        <taxon>Spermatophyta</taxon>
        <taxon>Magnoliopsida</taxon>
        <taxon>eudicotyledons</taxon>
        <taxon>Gunneridae</taxon>
        <taxon>Pentapetalae</taxon>
        <taxon>asterids</taxon>
        <taxon>lamiids</taxon>
        <taxon>Solanales</taxon>
        <taxon>Solanaceae</taxon>
        <taxon>Nicotianoideae</taxon>
        <taxon>Nicotianeae</taxon>
        <taxon>Nicotiana</taxon>
    </lineage>
</organism>
<dbReference type="InterPro" id="IPR013103">
    <property type="entry name" value="RVT_2"/>
</dbReference>
<dbReference type="STRING" id="4097.A0A1S3Y866"/>
<name>A0A1S3Y866_TOBAC</name>
<evidence type="ECO:0000313" key="2">
    <source>
        <dbReference type="RefSeq" id="XP_016448300.1"/>
    </source>
</evidence>
<dbReference type="AlphaFoldDB" id="A0A1S3Y866"/>
<dbReference type="KEGG" id="nta:107773389"/>
<evidence type="ECO:0000259" key="1">
    <source>
        <dbReference type="Pfam" id="PF07727"/>
    </source>
</evidence>
<gene>
    <name evidence="2" type="primary">LOC107773389</name>
</gene>
<feature type="domain" description="Reverse transcriptase Ty1/copia-type" evidence="1">
    <location>
        <begin position="3"/>
        <end position="45"/>
    </location>
</feature>
<dbReference type="OrthoDB" id="414945at2759"/>
<dbReference type="CDD" id="cd09272">
    <property type="entry name" value="RNase_HI_RT_Ty1"/>
    <property type="match status" value="1"/>
</dbReference>
<dbReference type="Pfam" id="PF07727">
    <property type="entry name" value="RVT_2"/>
    <property type="match status" value="2"/>
</dbReference>
<accession>A0A1S3Y866</accession>